<dbReference type="AlphaFoldDB" id="A0AAD0XCR4"/>
<accession>A0AAD0XCR4</accession>
<dbReference type="EMBL" id="CP033065">
    <property type="protein sequence ID" value="AYM86608.1"/>
    <property type="molecule type" value="Genomic_DNA"/>
</dbReference>
<dbReference type="RefSeq" id="WP_121637454.1">
    <property type="nucleotide sequence ID" value="NZ_CP033065.1"/>
</dbReference>
<evidence type="ECO:0000313" key="1">
    <source>
        <dbReference type="EMBL" id="AYM86608.1"/>
    </source>
</evidence>
<name>A0AAD0XCR4_9GAMM</name>
<proteinExistence type="predicted"/>
<reference evidence="1 2" key="1">
    <citation type="submission" date="2018-10" db="EMBL/GenBank/DDBJ databases">
        <title>Complete Genome Sequence and Transcriptomic Profiles of a Marine Bacterium, Pseudoalteromonas agarivorans Hao 2018.</title>
        <authorList>
            <person name="Hao L."/>
        </authorList>
    </citation>
    <scope>NUCLEOTIDE SEQUENCE [LARGE SCALE GENOMIC DNA]</scope>
    <source>
        <strain evidence="1 2">Hao 2018</strain>
    </source>
</reference>
<evidence type="ECO:0000313" key="2">
    <source>
        <dbReference type="Proteomes" id="UP000279995"/>
    </source>
</evidence>
<gene>
    <name evidence="1" type="ORF">D9T18_07755</name>
</gene>
<protein>
    <submittedName>
        <fullName evidence="1">Uncharacterized protein</fullName>
    </submittedName>
</protein>
<sequence length="101" mass="11401">MSIDFSIYTINELQEAWASIDDEAYPDRAIELYQRLKLAGQPLYDDQEGELGVLGSIFQIFSGVSSGVGSFGSDIELENTLCRMKEERVRKLIEFRGLSET</sequence>
<dbReference type="Proteomes" id="UP000279995">
    <property type="component" value="Chromosome I"/>
</dbReference>
<organism evidence="1 2">
    <name type="scientific">Pseudoalteromonas agarivorans</name>
    <dbReference type="NCBI Taxonomy" id="176102"/>
    <lineage>
        <taxon>Bacteria</taxon>
        <taxon>Pseudomonadati</taxon>
        <taxon>Pseudomonadota</taxon>
        <taxon>Gammaproteobacteria</taxon>
        <taxon>Alteromonadales</taxon>
        <taxon>Pseudoalteromonadaceae</taxon>
        <taxon>Pseudoalteromonas</taxon>
    </lineage>
</organism>